<feature type="compositionally biased region" description="Gly residues" evidence="1">
    <location>
        <begin position="156"/>
        <end position="165"/>
    </location>
</feature>
<feature type="region of interest" description="Disordered" evidence="1">
    <location>
        <begin position="119"/>
        <end position="165"/>
    </location>
</feature>
<proteinExistence type="predicted"/>
<keyword evidence="2" id="KW-1133">Transmembrane helix</keyword>
<keyword evidence="2" id="KW-0812">Transmembrane</keyword>
<evidence type="ECO:0000256" key="2">
    <source>
        <dbReference type="SAM" id="Phobius"/>
    </source>
</evidence>
<protein>
    <recommendedName>
        <fullName evidence="5">Pilus assembly protein TadE</fullName>
    </recommendedName>
</protein>
<dbReference type="AlphaFoldDB" id="A0A3L9L6H9"/>
<feature type="transmembrane region" description="Helical" evidence="2">
    <location>
        <begin position="21"/>
        <end position="45"/>
    </location>
</feature>
<keyword evidence="2" id="KW-0472">Membrane</keyword>
<sequence>MRQHRPARSSRSDPDRGAVTVETAVIMPALVLLLAVLLATAAAGMTTLRFEEAARASARAAARGESSAVVESTAREIAGDTASVAVGAAADRVTVTISGPAPGILGRWSTWRLDAHASAAVESPAGAPSDGGSGGSGRRGTGGEGGAADGPDPVGGEKGAGGGAP</sequence>
<dbReference type="EMBL" id="RDEX01000001">
    <property type="protein sequence ID" value="RLY94295.1"/>
    <property type="molecule type" value="Genomic_DNA"/>
</dbReference>
<keyword evidence="4" id="KW-1185">Reference proteome</keyword>
<reference evidence="3 4" key="1">
    <citation type="submission" date="2018-10" db="EMBL/GenBank/DDBJ databases">
        <title>Kocuria tytonicola, new bacteria from the preen glands of American barn owls (Tyto furcata).</title>
        <authorList>
            <person name="Braun M.S."/>
            <person name="Wang E."/>
            <person name="Zimmermann S."/>
            <person name="Boutin S."/>
            <person name="Wagner H."/>
            <person name="Wink M."/>
        </authorList>
    </citation>
    <scope>NUCLEOTIDE SEQUENCE [LARGE SCALE GENOMIC DNA]</scope>
    <source>
        <strain evidence="3 4">473</strain>
    </source>
</reference>
<dbReference type="Proteomes" id="UP000277871">
    <property type="component" value="Unassembled WGS sequence"/>
</dbReference>
<gene>
    <name evidence="3" type="ORF">EAE32_03585</name>
</gene>
<dbReference type="NCBIfam" id="NF041390">
    <property type="entry name" value="TadE_Rv3655c"/>
    <property type="match status" value="1"/>
</dbReference>
<comment type="caution">
    <text evidence="3">The sequence shown here is derived from an EMBL/GenBank/DDBJ whole genome shotgun (WGS) entry which is preliminary data.</text>
</comment>
<feature type="compositionally biased region" description="Gly residues" evidence="1">
    <location>
        <begin position="129"/>
        <end position="148"/>
    </location>
</feature>
<evidence type="ECO:0008006" key="5">
    <source>
        <dbReference type="Google" id="ProtNLM"/>
    </source>
</evidence>
<accession>A0A3L9L6H9</accession>
<name>A0A3L9L6H9_9MICC</name>
<dbReference type="InterPro" id="IPR049790">
    <property type="entry name" value="Rv3655c/TadE"/>
</dbReference>
<evidence type="ECO:0000313" key="3">
    <source>
        <dbReference type="EMBL" id="RLY94295.1"/>
    </source>
</evidence>
<organism evidence="3 4">
    <name type="scientific">Kocuria tytonicola</name>
    <dbReference type="NCBI Taxonomy" id="2055946"/>
    <lineage>
        <taxon>Bacteria</taxon>
        <taxon>Bacillati</taxon>
        <taxon>Actinomycetota</taxon>
        <taxon>Actinomycetes</taxon>
        <taxon>Micrococcales</taxon>
        <taxon>Micrococcaceae</taxon>
        <taxon>Kocuria</taxon>
    </lineage>
</organism>
<evidence type="ECO:0000313" key="4">
    <source>
        <dbReference type="Proteomes" id="UP000277871"/>
    </source>
</evidence>
<evidence type="ECO:0000256" key="1">
    <source>
        <dbReference type="SAM" id="MobiDB-lite"/>
    </source>
</evidence>